<keyword evidence="1" id="KW-1133">Transmembrane helix</keyword>
<protein>
    <recommendedName>
        <fullName evidence="4">MARVEL domain-containing protein</fullName>
    </recommendedName>
</protein>
<feature type="transmembrane region" description="Helical" evidence="1">
    <location>
        <begin position="71"/>
        <end position="91"/>
    </location>
</feature>
<sequence length="124" mass="13991">MHFEGPHKAIVAGCNLITWLSSAVVVGITGHFLDDFTHDQHLIFEMVIAALVLAFWLPSFVLPFWSGYKQYYSAPNFVFSYLWLTAFIFAAQDYNEANCKWNAPTTGGDCSKKLTNEAFIFLAL</sequence>
<dbReference type="RefSeq" id="XP_033679846.1">
    <property type="nucleotide sequence ID" value="XM_033824058.1"/>
</dbReference>
<feature type="transmembrane region" description="Helical" evidence="1">
    <location>
        <begin position="6"/>
        <end position="30"/>
    </location>
</feature>
<evidence type="ECO:0008006" key="4">
    <source>
        <dbReference type="Google" id="ProtNLM"/>
    </source>
</evidence>
<reference evidence="2" key="1">
    <citation type="journal article" date="2020" name="Stud. Mycol.">
        <title>101 Dothideomycetes genomes: a test case for predicting lifestyles and emergence of pathogens.</title>
        <authorList>
            <person name="Haridas S."/>
            <person name="Albert R."/>
            <person name="Binder M."/>
            <person name="Bloem J."/>
            <person name="Labutti K."/>
            <person name="Salamov A."/>
            <person name="Andreopoulos B."/>
            <person name="Baker S."/>
            <person name="Barry K."/>
            <person name="Bills G."/>
            <person name="Bluhm B."/>
            <person name="Cannon C."/>
            <person name="Castanera R."/>
            <person name="Culley D."/>
            <person name="Daum C."/>
            <person name="Ezra D."/>
            <person name="Gonzalez J."/>
            <person name="Henrissat B."/>
            <person name="Kuo A."/>
            <person name="Liang C."/>
            <person name="Lipzen A."/>
            <person name="Lutzoni F."/>
            <person name="Magnuson J."/>
            <person name="Mondo S."/>
            <person name="Nolan M."/>
            <person name="Ohm R."/>
            <person name="Pangilinan J."/>
            <person name="Park H.-J."/>
            <person name="Ramirez L."/>
            <person name="Alfaro M."/>
            <person name="Sun H."/>
            <person name="Tritt A."/>
            <person name="Yoshinaga Y."/>
            <person name="Zwiers L.-H."/>
            <person name="Turgeon B."/>
            <person name="Goodwin S."/>
            <person name="Spatafora J."/>
            <person name="Crous P."/>
            <person name="Grigoriev I."/>
        </authorList>
    </citation>
    <scope>NUCLEOTIDE SEQUENCE</scope>
    <source>
        <strain evidence="2">CBS 122368</strain>
    </source>
</reference>
<proteinExistence type="predicted"/>
<feature type="transmembrane region" description="Helical" evidence="1">
    <location>
        <begin position="42"/>
        <end position="65"/>
    </location>
</feature>
<dbReference type="PANTHER" id="PTHR39608">
    <property type="entry name" value="INTEGRAL MEMBRANE PROTEIN (AFU_ORTHOLOGUE AFUA_5G08640)"/>
    <property type="match status" value="1"/>
</dbReference>
<organism evidence="2 3">
    <name type="scientific">Trematosphaeria pertusa</name>
    <dbReference type="NCBI Taxonomy" id="390896"/>
    <lineage>
        <taxon>Eukaryota</taxon>
        <taxon>Fungi</taxon>
        <taxon>Dikarya</taxon>
        <taxon>Ascomycota</taxon>
        <taxon>Pezizomycotina</taxon>
        <taxon>Dothideomycetes</taxon>
        <taxon>Pleosporomycetidae</taxon>
        <taxon>Pleosporales</taxon>
        <taxon>Massarineae</taxon>
        <taxon>Trematosphaeriaceae</taxon>
        <taxon>Trematosphaeria</taxon>
    </lineage>
</organism>
<dbReference type="AlphaFoldDB" id="A0A6A6I4F9"/>
<dbReference type="PANTHER" id="PTHR39608:SF2">
    <property type="entry name" value="MARVEL DOMAIN-CONTAINING PROTEIN"/>
    <property type="match status" value="1"/>
</dbReference>
<dbReference type="Proteomes" id="UP000800094">
    <property type="component" value="Unassembled WGS sequence"/>
</dbReference>
<dbReference type="EMBL" id="ML987202">
    <property type="protein sequence ID" value="KAF2244842.1"/>
    <property type="molecule type" value="Genomic_DNA"/>
</dbReference>
<accession>A0A6A6I4F9</accession>
<evidence type="ECO:0000256" key="1">
    <source>
        <dbReference type="SAM" id="Phobius"/>
    </source>
</evidence>
<dbReference type="OrthoDB" id="20872at2759"/>
<keyword evidence="1" id="KW-0472">Membrane</keyword>
<dbReference type="GeneID" id="54577388"/>
<evidence type="ECO:0000313" key="3">
    <source>
        <dbReference type="Proteomes" id="UP000800094"/>
    </source>
</evidence>
<evidence type="ECO:0000313" key="2">
    <source>
        <dbReference type="EMBL" id="KAF2244842.1"/>
    </source>
</evidence>
<name>A0A6A6I4F9_9PLEO</name>
<keyword evidence="1" id="KW-0812">Transmembrane</keyword>
<gene>
    <name evidence="2" type="ORF">BU26DRAFT_434127</name>
</gene>
<keyword evidence="3" id="KW-1185">Reference proteome</keyword>